<evidence type="ECO:0000313" key="2">
    <source>
        <dbReference type="EMBL" id="KKM16429.1"/>
    </source>
</evidence>
<dbReference type="SUPFAM" id="SSF52172">
    <property type="entry name" value="CheY-like"/>
    <property type="match status" value="1"/>
</dbReference>
<dbReference type="InterPro" id="IPR001789">
    <property type="entry name" value="Sig_transdc_resp-reg_receiver"/>
</dbReference>
<accession>A0A0F9I9R5</accession>
<name>A0A0F9I9R5_9ZZZZ</name>
<evidence type="ECO:0000259" key="1">
    <source>
        <dbReference type="PROSITE" id="PS50110"/>
    </source>
</evidence>
<dbReference type="EMBL" id="LAZR01014677">
    <property type="protein sequence ID" value="KKM16429.1"/>
    <property type="molecule type" value="Genomic_DNA"/>
</dbReference>
<reference evidence="2" key="1">
    <citation type="journal article" date="2015" name="Nature">
        <title>Complex archaea that bridge the gap between prokaryotes and eukaryotes.</title>
        <authorList>
            <person name="Spang A."/>
            <person name="Saw J.H."/>
            <person name="Jorgensen S.L."/>
            <person name="Zaremba-Niedzwiedzka K."/>
            <person name="Martijn J."/>
            <person name="Lind A.E."/>
            <person name="van Eijk R."/>
            <person name="Schleper C."/>
            <person name="Guy L."/>
            <person name="Ettema T.J."/>
        </authorList>
    </citation>
    <scope>NUCLEOTIDE SEQUENCE</scope>
</reference>
<feature type="domain" description="Response regulatory" evidence="1">
    <location>
        <begin position="1"/>
        <end position="65"/>
    </location>
</feature>
<comment type="caution">
    <text evidence="2">The sequence shown here is derived from an EMBL/GenBank/DDBJ whole genome shotgun (WGS) entry which is preliminary data.</text>
</comment>
<dbReference type="Gene3D" id="3.40.50.2300">
    <property type="match status" value="1"/>
</dbReference>
<gene>
    <name evidence="2" type="ORF">LCGC14_1685940</name>
</gene>
<proteinExistence type="predicted"/>
<dbReference type="GO" id="GO:0000160">
    <property type="term" value="P:phosphorelay signal transduction system"/>
    <property type="evidence" value="ECO:0007669"/>
    <property type="project" value="InterPro"/>
</dbReference>
<dbReference type="CDD" id="cd00156">
    <property type="entry name" value="REC"/>
    <property type="match status" value="1"/>
</dbReference>
<sequence length="70" mass="7870">MIMPNLGGKETFMRLREINPSIKILLASGYSINSKVAEILKKGVQGFIQKPYRMQELSNIISETLNKSNS</sequence>
<dbReference type="PROSITE" id="PS50110">
    <property type="entry name" value="RESPONSE_REGULATORY"/>
    <property type="match status" value="1"/>
</dbReference>
<dbReference type="Pfam" id="PF00072">
    <property type="entry name" value="Response_reg"/>
    <property type="match status" value="1"/>
</dbReference>
<organism evidence="2">
    <name type="scientific">marine sediment metagenome</name>
    <dbReference type="NCBI Taxonomy" id="412755"/>
    <lineage>
        <taxon>unclassified sequences</taxon>
        <taxon>metagenomes</taxon>
        <taxon>ecological metagenomes</taxon>
    </lineage>
</organism>
<protein>
    <recommendedName>
        <fullName evidence="1">Response regulatory domain-containing protein</fullName>
    </recommendedName>
</protein>
<dbReference type="InterPro" id="IPR011006">
    <property type="entry name" value="CheY-like_superfamily"/>
</dbReference>
<dbReference type="AlphaFoldDB" id="A0A0F9I9R5"/>